<keyword evidence="6" id="KW-1185">Reference proteome</keyword>
<name>A0A6B9QR72_9VIRU</name>
<protein>
    <submittedName>
        <fullName evidence="3">GrBNV_gp39-like protein</fullName>
    </submittedName>
</protein>
<feature type="compositionally biased region" description="Polar residues" evidence="1">
    <location>
        <begin position="102"/>
        <end position="118"/>
    </location>
</feature>
<dbReference type="EMBL" id="MN623374">
    <property type="protein sequence ID" value="QHG11354.1"/>
    <property type="molecule type" value="Genomic_DNA"/>
</dbReference>
<gene>
    <name evidence="3" type="ORF">SI_OrNV_gp122</name>
</gene>
<evidence type="ECO:0000313" key="2">
    <source>
        <dbReference type="EMBL" id="ACH96252.1"/>
    </source>
</evidence>
<dbReference type="OrthoDB" id="36609at10239"/>
<evidence type="ECO:0000313" key="3">
    <source>
        <dbReference type="EMBL" id="QHG11354.1"/>
    </source>
</evidence>
<evidence type="ECO:0000313" key="6">
    <source>
        <dbReference type="Proteomes" id="UP000011785"/>
    </source>
</evidence>
<evidence type="ECO:0000313" key="4">
    <source>
        <dbReference type="EMBL" id="QKE59584.1"/>
    </source>
</evidence>
<accession>B7SVE3</accession>
<feature type="region of interest" description="Disordered" evidence="1">
    <location>
        <begin position="1"/>
        <end position="39"/>
    </location>
</feature>
<dbReference type="KEGG" id="vg:7047302"/>
<accession>A0A6B9QR72</accession>
<reference evidence="2 6" key="1">
    <citation type="journal article" date="2008" name="J. Virol. Methods">
        <title>Sequencing of the large dsDNA genome of Oryctes rhinoceros nudivirus using multiple displacement amplification of nanogram amounts of virus DNA.</title>
        <authorList>
            <person name="Wang Y."/>
            <person name="Kleespies R.G."/>
            <person name="Ramle M.B."/>
            <person name="Jehle J.A."/>
        </authorList>
    </citation>
    <scope>NUCLEOTIDE SEQUENCE [LARGE SCALE GENOMIC DNA]</scope>
    <source>
        <strain evidence="6">Isolate Oryctes rhinoceros/Malaysia/Ma07/2007</strain>
        <strain evidence="2">Ma07</strain>
    </source>
</reference>
<evidence type="ECO:0000313" key="5">
    <source>
        <dbReference type="EMBL" id="UBO76531.1"/>
    </source>
</evidence>
<dbReference type="RefSeq" id="YP_002321433.1">
    <property type="nucleotide sequence ID" value="NC_011588.1"/>
</dbReference>
<dbReference type="Proteomes" id="UP000011785">
    <property type="component" value="Segment"/>
</dbReference>
<dbReference type="EMBL" id="MZ727584">
    <property type="protein sequence ID" value="UBO76531.1"/>
    <property type="molecule type" value="Genomic_DNA"/>
</dbReference>
<dbReference type="EMBL" id="EU747721">
    <property type="protein sequence ID" value="ACH96252.1"/>
    <property type="molecule type" value="Genomic_DNA"/>
</dbReference>
<reference evidence="4" key="3">
    <citation type="submission" date="2020-03" db="EMBL/GenBank/DDBJ databases">
        <title>Whole genome sequence of Oryctes rhinoceros Nudivirus isolated in Riau Province, Indonesia.</title>
        <authorList>
            <person name="Kurnia Y.W."/>
            <person name="Tanjung Z.A."/>
            <person name="Utomo C."/>
            <person name="Naim M."/>
            <person name="Situmorang E.C."/>
            <person name="Liwang T."/>
        </authorList>
    </citation>
    <scope>NUCLEOTIDE SEQUENCE</scope>
    <source>
        <strain evidence="4">LiboV</strain>
    </source>
</reference>
<reference evidence="5" key="4">
    <citation type="submission" date="2021-08" db="EMBL/GenBank/DDBJ databases">
        <title>Whole genome sequence of Oryctes rhinoceros Nudivirus detected in Riau Province, Indonesia.</title>
        <authorList>
            <person name="Kurnia Y.W."/>
            <person name="Tanjung Z.A."/>
            <person name="Utomo C."/>
            <person name="Naim M."/>
            <person name="Situmorang E.C."/>
            <person name="Liwang T."/>
        </authorList>
    </citation>
    <scope>NUCLEOTIDE SEQUENCE</scope>
    <source>
        <strain evidence="5">LiboV</strain>
    </source>
</reference>
<feature type="compositionally biased region" description="Polar residues" evidence="1">
    <location>
        <begin position="1"/>
        <end position="13"/>
    </location>
</feature>
<reference evidence="3" key="2">
    <citation type="journal article" date="2020" name="J. ISSAAS">
        <title>Complete genome sequence of Oryctes rhinoceros Nudivirus isolated from Coconut Rhinoceros Beetle in the Solomon Islands.</title>
        <authorList>
            <person name="Etebari K."/>
            <person name="Filipovic I."/>
            <person name="Rasic G."/>
            <person name="Devine G.J."/>
            <person name="Tsatsia H."/>
            <person name="Furlong M.J."/>
        </authorList>
    </citation>
    <scope>NUCLEOTIDE SEQUENCE</scope>
    <source>
        <strain evidence="3">Solomon Islands</strain>
    </source>
</reference>
<sequence length="160" mass="18458">MDSDVILSTTYSRTTEDGTTAELFEQISPPDSPLYEPSSPIDEVELEFFTELTPTESYTRESTNRKRIYGEEFKEPTILTYEPQHKLLKLDLPDHEEFDSNLIKQPTSTSTQSTNVTKNEPYPTKTERQYNIISIDLADIPKLCLECYSPNCICYIIKQK</sequence>
<proteinExistence type="predicted"/>
<feature type="region of interest" description="Disordered" evidence="1">
    <location>
        <begin position="99"/>
        <end position="123"/>
    </location>
</feature>
<evidence type="ECO:0000256" key="1">
    <source>
        <dbReference type="SAM" id="MobiDB-lite"/>
    </source>
</evidence>
<dbReference type="EMBL" id="MT150137">
    <property type="protein sequence ID" value="QKE59584.1"/>
    <property type="molecule type" value="Genomic_DNA"/>
</dbReference>
<organism evidence="3">
    <name type="scientific">Oryctes rhinoceros nudivirus</name>
    <dbReference type="NCBI Taxonomy" id="92521"/>
    <lineage>
        <taxon>Viruses</taxon>
        <taxon>Viruses incertae sedis</taxon>
        <taxon>Naldaviricetes</taxon>
        <taxon>Lefavirales</taxon>
        <taxon>Nudiviridae</taxon>
        <taxon>Alphanudivirus</taxon>
        <taxon>Alphanudivirus oryrhinocerotis</taxon>
    </lineage>
</organism>